<accession>A0A9P0XG26</accession>
<organism evidence="5 6">
    <name type="scientific">Pieris brassicae</name>
    <name type="common">White butterfly</name>
    <name type="synonym">Large white butterfly</name>
    <dbReference type="NCBI Taxonomy" id="7116"/>
    <lineage>
        <taxon>Eukaryota</taxon>
        <taxon>Metazoa</taxon>
        <taxon>Ecdysozoa</taxon>
        <taxon>Arthropoda</taxon>
        <taxon>Hexapoda</taxon>
        <taxon>Insecta</taxon>
        <taxon>Pterygota</taxon>
        <taxon>Neoptera</taxon>
        <taxon>Endopterygota</taxon>
        <taxon>Lepidoptera</taxon>
        <taxon>Glossata</taxon>
        <taxon>Ditrysia</taxon>
        <taxon>Papilionoidea</taxon>
        <taxon>Pieridae</taxon>
        <taxon>Pierinae</taxon>
        <taxon>Pieris</taxon>
    </lineage>
</organism>
<feature type="domain" description="EGF-like" evidence="4">
    <location>
        <begin position="288"/>
        <end position="318"/>
    </location>
</feature>
<protein>
    <recommendedName>
        <fullName evidence="4">EGF-like domain-containing protein</fullName>
    </recommendedName>
</protein>
<keyword evidence="3" id="KW-0732">Signal</keyword>
<feature type="chain" id="PRO_5040271101" description="EGF-like domain-containing protein" evidence="3">
    <location>
        <begin position="20"/>
        <end position="882"/>
    </location>
</feature>
<feature type="region of interest" description="Disordered" evidence="1">
    <location>
        <begin position="861"/>
        <end position="882"/>
    </location>
</feature>
<dbReference type="InterPro" id="IPR053255">
    <property type="entry name" value="EGF-like_domain"/>
</dbReference>
<feature type="domain" description="EGF-like" evidence="4">
    <location>
        <begin position="561"/>
        <end position="590"/>
    </location>
</feature>
<feature type="domain" description="EGF-like" evidence="4">
    <location>
        <begin position="718"/>
        <end position="749"/>
    </location>
</feature>
<dbReference type="PANTHER" id="PTHR24047:SF32">
    <property type="entry name" value="FI01909P-RELATED"/>
    <property type="match status" value="1"/>
</dbReference>
<feature type="domain" description="EGF-like" evidence="4">
    <location>
        <begin position="462"/>
        <end position="491"/>
    </location>
</feature>
<evidence type="ECO:0000313" key="6">
    <source>
        <dbReference type="Proteomes" id="UP001152562"/>
    </source>
</evidence>
<sequence>MCLKLIVIFILSCDLFVESLKAGSPGVCVVKSSARKTRAKPIQVAINKWCGKKKCVVRRTKLETYVAWRTQTVCCSGWQYNENDSCAPLCSTGCNGGRCTAPDTCTCDPPAVTHPEHKNTCIRPQCNPPCVNGQCINDTCVCQDNYEKLNGTHCYHCEPGLTLAANFTCVKCQCDNGSCVDNTCVCDTGYVLKDNLCEPICESCNGRCIRPNVCQCNNGYTYLNGKCEPICNNCNGICVRANVCQCFDGYINVGGKCEPLCSCDKCLAPNVCNCSEGYRSANGTCVPICIECVNGYCSAPDVCSCNEGFMKNSDGVCQACSEVCTCNANGECLEEICRLYGRRRIAGCCIGYIYDSSSNSCSAKCDNCNNGTCVTPNNCVCTPPLVLINGNTCVNPICDQPCTHGQCTSRNVCTCETGYAPVDQFTCKPVCDPACENGKCEAPNICTCSVGYTLVNKTCQPVCNECDNGECIAPNDCKCNTGYTKQNSICVPDCQRPCVNGICSEPDKCSCNVGFAIDPLDRFNCQPVCETPCVNATCISPGTCCCFSGYLPLNDTICTPKCDNCVHGDCIGPNECRCHKGYVSESGKCMPKCDDCSNGQCTAPNTCVCDGGYSLSNGICKPVCNPECVNAMCVGPNQCRCFEGFRSSNSSTCERHCDNCENGKCLEGNYCFCNEGYSLVKGVCTPSCSLSCVNARCAAPNTCECLEGYKRNQTSPNNCFKACVCSNGRCIEDQCICDAGYEMLDGNCTEIRPVECKTCEGECSDGICWCKDGKPCYHLEEPAEVGAPTKLAGLELGWLLGGVVGLALLTLVIIVMGHIWRKRREYGVKETETGGNEIGSVVYTVPDTLLTRRPGSVVNVYGENEDENESVNEPLRPTDDAL</sequence>
<evidence type="ECO:0000256" key="3">
    <source>
        <dbReference type="SAM" id="SignalP"/>
    </source>
</evidence>
<keyword evidence="6" id="KW-1185">Reference proteome</keyword>
<dbReference type="SMART" id="SM00181">
    <property type="entry name" value="EGF"/>
    <property type="match status" value="18"/>
</dbReference>
<feature type="signal peptide" evidence="3">
    <location>
        <begin position="1"/>
        <end position="19"/>
    </location>
</feature>
<dbReference type="PANTHER" id="PTHR24047">
    <property type="entry name" value="FI01909P-RELATED"/>
    <property type="match status" value="1"/>
</dbReference>
<evidence type="ECO:0000256" key="1">
    <source>
        <dbReference type="SAM" id="MobiDB-lite"/>
    </source>
</evidence>
<gene>
    <name evidence="5" type="ORF">PIBRA_LOCUS9900</name>
</gene>
<feature type="domain" description="EGF-like" evidence="4">
    <location>
        <begin position="397"/>
        <end position="428"/>
    </location>
</feature>
<feature type="domain" description="EGF-like" evidence="4">
    <location>
        <begin position="687"/>
        <end position="715"/>
    </location>
</feature>
<feature type="transmembrane region" description="Helical" evidence="2">
    <location>
        <begin position="796"/>
        <end position="820"/>
    </location>
</feature>
<feature type="domain" description="EGF-like" evidence="4">
    <location>
        <begin position="493"/>
        <end position="526"/>
    </location>
</feature>
<dbReference type="Gene3D" id="2.10.25.10">
    <property type="entry name" value="Laminin"/>
    <property type="match status" value="10"/>
</dbReference>
<feature type="domain" description="EGF-like" evidence="4">
    <location>
        <begin position="528"/>
        <end position="559"/>
    </location>
</feature>
<dbReference type="EMBL" id="CALOZG010000032">
    <property type="protein sequence ID" value="CAH4033631.1"/>
    <property type="molecule type" value="Genomic_DNA"/>
</dbReference>
<feature type="domain" description="EGF-like" evidence="4">
    <location>
        <begin position="168"/>
        <end position="198"/>
    </location>
</feature>
<evidence type="ECO:0000313" key="5">
    <source>
        <dbReference type="EMBL" id="CAH4033631.1"/>
    </source>
</evidence>
<dbReference type="InterPro" id="IPR000742">
    <property type="entry name" value="EGF"/>
</dbReference>
<feature type="domain" description="EGF-like" evidence="4">
    <location>
        <begin position="256"/>
        <end position="286"/>
    </location>
</feature>
<keyword evidence="2" id="KW-1133">Transmembrane helix</keyword>
<evidence type="ECO:0000256" key="2">
    <source>
        <dbReference type="SAM" id="Phobius"/>
    </source>
</evidence>
<feature type="domain" description="EGF-like" evidence="4">
    <location>
        <begin position="360"/>
        <end position="394"/>
    </location>
</feature>
<dbReference type="Proteomes" id="UP001152562">
    <property type="component" value="Unassembled WGS sequence"/>
</dbReference>
<feature type="domain" description="EGF-like" evidence="4">
    <location>
        <begin position="89"/>
        <end position="122"/>
    </location>
</feature>
<evidence type="ECO:0000259" key="4">
    <source>
        <dbReference type="SMART" id="SM00181"/>
    </source>
</evidence>
<feature type="domain" description="EGF-like" evidence="4">
    <location>
        <begin position="125"/>
        <end position="158"/>
    </location>
</feature>
<keyword evidence="2" id="KW-0472">Membrane</keyword>
<dbReference type="AlphaFoldDB" id="A0A9P0XG26"/>
<reference evidence="5" key="1">
    <citation type="submission" date="2022-05" db="EMBL/GenBank/DDBJ databases">
        <authorList>
            <person name="Okamura Y."/>
        </authorList>
    </citation>
    <scope>NUCLEOTIDE SEQUENCE</scope>
</reference>
<feature type="domain" description="EGF-like" evidence="4">
    <location>
        <begin position="200"/>
        <end position="228"/>
    </location>
</feature>
<feature type="domain" description="EGF-like" evidence="4">
    <location>
        <begin position="430"/>
        <end position="460"/>
    </location>
</feature>
<feature type="domain" description="EGF-like" evidence="4">
    <location>
        <begin position="592"/>
        <end position="621"/>
    </location>
</feature>
<proteinExistence type="predicted"/>
<feature type="domain" description="EGF-like" evidence="4">
    <location>
        <begin position="656"/>
        <end position="685"/>
    </location>
</feature>
<keyword evidence="2" id="KW-0812">Transmembrane</keyword>
<comment type="caution">
    <text evidence="5">The sequence shown here is derived from an EMBL/GenBank/DDBJ whole genome shotgun (WGS) entry which is preliminary data.</text>
</comment>
<feature type="domain" description="EGF-like" evidence="4">
    <location>
        <begin position="623"/>
        <end position="654"/>
    </location>
</feature>
<name>A0A9P0XG26_PIEBR</name>